<keyword evidence="2" id="KW-1185">Reference proteome</keyword>
<dbReference type="Proteomes" id="UP000198857">
    <property type="component" value="Unassembled WGS sequence"/>
</dbReference>
<dbReference type="Gene3D" id="3.40.50.1820">
    <property type="entry name" value="alpha/beta hydrolase"/>
    <property type="match status" value="1"/>
</dbReference>
<dbReference type="AlphaFoldDB" id="A0A1I5K0C5"/>
<name>A0A1I5K0C5_9ACTN</name>
<dbReference type="EMBL" id="FOWQ01000001">
    <property type="protein sequence ID" value="SFO78524.1"/>
    <property type="molecule type" value="Genomic_DNA"/>
</dbReference>
<reference evidence="2" key="1">
    <citation type="submission" date="2016-10" db="EMBL/GenBank/DDBJ databases">
        <authorList>
            <person name="Varghese N."/>
            <person name="Submissions S."/>
        </authorList>
    </citation>
    <scope>NUCLEOTIDE SEQUENCE [LARGE SCALE GENOMIC DNA]</scope>
    <source>
        <strain evidence="2">DSM 44208</strain>
    </source>
</reference>
<dbReference type="STRING" id="1523247.SAMN05660464_1177"/>
<dbReference type="OrthoDB" id="8871309at2"/>
<dbReference type="RefSeq" id="WP_091107610.1">
    <property type="nucleotide sequence ID" value="NZ_FOWQ01000001.1"/>
</dbReference>
<dbReference type="InterPro" id="IPR029058">
    <property type="entry name" value="AB_hydrolase_fold"/>
</dbReference>
<evidence type="ECO:0000313" key="1">
    <source>
        <dbReference type="EMBL" id="SFO78524.1"/>
    </source>
</evidence>
<sequence length="254" mass="26889">MPAVPRRPSPAALLTEPPRAGLDVAALAAAWPLLAAARRGDGHPVLVLPGLMTGDPATAVLRTALRALGHDVSGWSLGTNRGPTGRVVDTLRARLERLHRTSGRRVSLVGWSLGGLYAQELARAAPGSVRGLVTLGTPVARPAPWVRTASAIADAGAHLLPGAAALPRPWAQRGSLRVPATSVYTRADGIVHWSSCRYEVRARRENVEVRGSHLGLACNPAVLWLLADRLGMAEGAWAPFRPPPGLGLLFPRRR</sequence>
<proteinExistence type="predicted"/>
<dbReference type="SUPFAM" id="SSF53474">
    <property type="entry name" value="alpha/beta-Hydrolases"/>
    <property type="match status" value="1"/>
</dbReference>
<evidence type="ECO:0000313" key="2">
    <source>
        <dbReference type="Proteomes" id="UP000198857"/>
    </source>
</evidence>
<protein>
    <recommendedName>
        <fullName evidence="3">Alpha/beta hydrolase family protein</fullName>
    </recommendedName>
</protein>
<evidence type="ECO:0008006" key="3">
    <source>
        <dbReference type="Google" id="ProtNLM"/>
    </source>
</evidence>
<organism evidence="1 2">
    <name type="scientific">Geodermatophilus dictyosporus</name>
    <dbReference type="NCBI Taxonomy" id="1523247"/>
    <lineage>
        <taxon>Bacteria</taxon>
        <taxon>Bacillati</taxon>
        <taxon>Actinomycetota</taxon>
        <taxon>Actinomycetes</taxon>
        <taxon>Geodermatophilales</taxon>
        <taxon>Geodermatophilaceae</taxon>
        <taxon>Geodermatophilus</taxon>
    </lineage>
</organism>
<accession>A0A1I5K0C5</accession>
<gene>
    <name evidence="1" type="ORF">SAMN05660464_1177</name>
</gene>